<dbReference type="PANTHER" id="PTHR42879:SF2">
    <property type="entry name" value="3-OXOACYL-[ACYL-CARRIER-PROTEIN] REDUCTASE FABG"/>
    <property type="match status" value="1"/>
</dbReference>
<dbReference type="EC" id="1.1.1.100" evidence="2"/>
<name>A0ABN9SI05_9DINO</name>
<dbReference type="SUPFAM" id="SSF51735">
    <property type="entry name" value="NAD(P)-binding Rossmann-fold domains"/>
    <property type="match status" value="1"/>
</dbReference>
<dbReference type="Proteomes" id="UP001189429">
    <property type="component" value="Unassembled WGS sequence"/>
</dbReference>
<reference evidence="4" key="1">
    <citation type="submission" date="2023-10" db="EMBL/GenBank/DDBJ databases">
        <authorList>
            <person name="Chen Y."/>
            <person name="Shah S."/>
            <person name="Dougan E. K."/>
            <person name="Thang M."/>
            <person name="Chan C."/>
        </authorList>
    </citation>
    <scope>NUCLEOTIDE SEQUENCE [LARGE SCALE GENOMIC DNA]</scope>
</reference>
<evidence type="ECO:0000256" key="2">
    <source>
        <dbReference type="ARBA" id="ARBA00012948"/>
    </source>
</evidence>
<sequence length="119" mass="13045">MVKRDTGYLFAIASVAGTWGIPNEAAYVASKHGMVGFMDTIANETRSTGVTVSTLCPGGIDTPWWTKDHPYGDGKNHADGSTSHLISTQEIVDIIDLQMQMPAGRVLKRLVWFPKGEWH</sequence>
<comment type="similarity">
    <text evidence="1">Belongs to the short-chain dehydrogenases/reductases (SDR) family.</text>
</comment>
<dbReference type="InterPro" id="IPR002347">
    <property type="entry name" value="SDR_fam"/>
</dbReference>
<comment type="caution">
    <text evidence="4">The sequence shown here is derived from an EMBL/GenBank/DDBJ whole genome shotgun (WGS) entry which is preliminary data.</text>
</comment>
<dbReference type="CDD" id="cd05233">
    <property type="entry name" value="SDR_c"/>
    <property type="match status" value="1"/>
</dbReference>
<dbReference type="Pfam" id="PF00106">
    <property type="entry name" value="adh_short"/>
    <property type="match status" value="1"/>
</dbReference>
<dbReference type="InterPro" id="IPR050259">
    <property type="entry name" value="SDR"/>
</dbReference>
<dbReference type="InterPro" id="IPR020904">
    <property type="entry name" value="Sc_DH/Rdtase_CS"/>
</dbReference>
<accession>A0ABN9SI05</accession>
<dbReference type="EMBL" id="CAUYUJ010011203">
    <property type="protein sequence ID" value="CAK0831330.1"/>
    <property type="molecule type" value="Genomic_DNA"/>
</dbReference>
<evidence type="ECO:0000256" key="1">
    <source>
        <dbReference type="ARBA" id="ARBA00006484"/>
    </source>
</evidence>
<gene>
    <name evidence="4" type="ORF">PCOR1329_LOCUS29666</name>
</gene>
<dbReference type="Gene3D" id="3.40.50.720">
    <property type="entry name" value="NAD(P)-binding Rossmann-like Domain"/>
    <property type="match status" value="1"/>
</dbReference>
<comment type="catalytic activity">
    <reaction evidence="3">
        <text>a (3R)-hydroxyacyl-[ACP] + NADP(+) = a 3-oxoacyl-[ACP] + NADPH + H(+)</text>
        <dbReference type="Rhea" id="RHEA:17397"/>
        <dbReference type="Rhea" id="RHEA-COMP:9916"/>
        <dbReference type="Rhea" id="RHEA-COMP:9945"/>
        <dbReference type="ChEBI" id="CHEBI:15378"/>
        <dbReference type="ChEBI" id="CHEBI:57783"/>
        <dbReference type="ChEBI" id="CHEBI:58349"/>
        <dbReference type="ChEBI" id="CHEBI:78776"/>
        <dbReference type="ChEBI" id="CHEBI:78827"/>
        <dbReference type="EC" id="1.1.1.100"/>
    </reaction>
</comment>
<proteinExistence type="inferred from homology"/>
<dbReference type="InterPro" id="IPR036291">
    <property type="entry name" value="NAD(P)-bd_dom_sf"/>
</dbReference>
<organism evidence="4 5">
    <name type="scientific">Prorocentrum cordatum</name>
    <dbReference type="NCBI Taxonomy" id="2364126"/>
    <lineage>
        <taxon>Eukaryota</taxon>
        <taxon>Sar</taxon>
        <taxon>Alveolata</taxon>
        <taxon>Dinophyceae</taxon>
        <taxon>Prorocentrales</taxon>
        <taxon>Prorocentraceae</taxon>
        <taxon>Prorocentrum</taxon>
    </lineage>
</organism>
<keyword evidence="5" id="KW-1185">Reference proteome</keyword>
<dbReference type="PROSITE" id="PS00061">
    <property type="entry name" value="ADH_SHORT"/>
    <property type="match status" value="1"/>
</dbReference>
<evidence type="ECO:0000256" key="3">
    <source>
        <dbReference type="ARBA" id="ARBA00048508"/>
    </source>
</evidence>
<evidence type="ECO:0000313" key="4">
    <source>
        <dbReference type="EMBL" id="CAK0831330.1"/>
    </source>
</evidence>
<dbReference type="PRINTS" id="PR00081">
    <property type="entry name" value="GDHRDH"/>
</dbReference>
<dbReference type="PANTHER" id="PTHR42879">
    <property type="entry name" value="3-OXOACYL-(ACYL-CARRIER-PROTEIN) REDUCTASE"/>
    <property type="match status" value="1"/>
</dbReference>
<protein>
    <recommendedName>
        <fullName evidence="2">3-oxoacyl-[acyl-carrier-protein] reductase</fullName>
        <ecNumber evidence="2">1.1.1.100</ecNumber>
    </recommendedName>
</protein>
<evidence type="ECO:0000313" key="5">
    <source>
        <dbReference type="Proteomes" id="UP001189429"/>
    </source>
</evidence>